<protein>
    <submittedName>
        <fullName evidence="2">Uncharacterized protein</fullName>
    </submittedName>
</protein>
<keyword evidence="1" id="KW-0812">Transmembrane</keyword>
<keyword evidence="1" id="KW-1133">Transmembrane helix</keyword>
<name>A0A1Y1I4X5_KLENI</name>
<sequence>MLLLTAADARVFDVSSGLILDTVSGQSIRAGVISSTGSGLVAYLGNWQRSSQQAKDNLKLPRRNLLQVSGNSGDLALKVGFGVASSLFAGLVAAATWASFAYRYRSRKQVIIRAAIMACTDRDEDPTLPNPQHYLVEDRRRDLRNLLKQVMGEWDSRLGCSPRLSFPVGAELGIWRREFYGRESVILVEALQHVDAGFCSTDGYDGLLDRWRKEPTIPARSFIASRVCNYVERRDKT</sequence>
<dbReference type="EMBL" id="DF237214">
    <property type="protein sequence ID" value="GAQ86005.1"/>
    <property type="molecule type" value="Genomic_DNA"/>
</dbReference>
<dbReference type="Proteomes" id="UP000054558">
    <property type="component" value="Unassembled WGS sequence"/>
</dbReference>
<gene>
    <name evidence="2" type="ORF">KFL_002650010</name>
</gene>
<dbReference type="AlphaFoldDB" id="A0A1Y1I4X5"/>
<keyword evidence="1" id="KW-0472">Membrane</keyword>
<evidence type="ECO:0000256" key="1">
    <source>
        <dbReference type="SAM" id="Phobius"/>
    </source>
</evidence>
<organism evidence="2 3">
    <name type="scientific">Klebsormidium nitens</name>
    <name type="common">Green alga</name>
    <name type="synonym">Ulothrix nitens</name>
    <dbReference type="NCBI Taxonomy" id="105231"/>
    <lineage>
        <taxon>Eukaryota</taxon>
        <taxon>Viridiplantae</taxon>
        <taxon>Streptophyta</taxon>
        <taxon>Klebsormidiophyceae</taxon>
        <taxon>Klebsormidiales</taxon>
        <taxon>Klebsormidiaceae</taxon>
        <taxon>Klebsormidium</taxon>
    </lineage>
</organism>
<reference evidence="2 3" key="1">
    <citation type="journal article" date="2014" name="Nat. Commun.">
        <title>Klebsormidium flaccidum genome reveals primary factors for plant terrestrial adaptation.</title>
        <authorList>
            <person name="Hori K."/>
            <person name="Maruyama F."/>
            <person name="Fujisawa T."/>
            <person name="Togashi T."/>
            <person name="Yamamoto N."/>
            <person name="Seo M."/>
            <person name="Sato S."/>
            <person name="Yamada T."/>
            <person name="Mori H."/>
            <person name="Tajima N."/>
            <person name="Moriyama T."/>
            <person name="Ikeuchi M."/>
            <person name="Watanabe M."/>
            <person name="Wada H."/>
            <person name="Kobayashi K."/>
            <person name="Saito M."/>
            <person name="Masuda T."/>
            <person name="Sasaki-Sekimoto Y."/>
            <person name="Mashiguchi K."/>
            <person name="Awai K."/>
            <person name="Shimojima M."/>
            <person name="Masuda S."/>
            <person name="Iwai M."/>
            <person name="Nobusawa T."/>
            <person name="Narise T."/>
            <person name="Kondo S."/>
            <person name="Saito H."/>
            <person name="Sato R."/>
            <person name="Murakawa M."/>
            <person name="Ihara Y."/>
            <person name="Oshima-Yamada Y."/>
            <person name="Ohtaka K."/>
            <person name="Satoh M."/>
            <person name="Sonobe K."/>
            <person name="Ishii M."/>
            <person name="Ohtani R."/>
            <person name="Kanamori-Sato M."/>
            <person name="Honoki R."/>
            <person name="Miyazaki D."/>
            <person name="Mochizuki H."/>
            <person name="Umetsu J."/>
            <person name="Higashi K."/>
            <person name="Shibata D."/>
            <person name="Kamiya Y."/>
            <person name="Sato N."/>
            <person name="Nakamura Y."/>
            <person name="Tabata S."/>
            <person name="Ida S."/>
            <person name="Kurokawa K."/>
            <person name="Ohta H."/>
        </authorList>
    </citation>
    <scope>NUCLEOTIDE SEQUENCE [LARGE SCALE GENOMIC DNA]</scope>
    <source>
        <strain evidence="2 3">NIES-2285</strain>
    </source>
</reference>
<evidence type="ECO:0000313" key="2">
    <source>
        <dbReference type="EMBL" id="GAQ86005.1"/>
    </source>
</evidence>
<accession>A0A1Y1I4X5</accession>
<feature type="transmembrane region" description="Helical" evidence="1">
    <location>
        <begin position="79"/>
        <end position="102"/>
    </location>
</feature>
<proteinExistence type="predicted"/>
<evidence type="ECO:0000313" key="3">
    <source>
        <dbReference type="Proteomes" id="UP000054558"/>
    </source>
</evidence>
<keyword evidence="3" id="KW-1185">Reference proteome</keyword>